<dbReference type="InterPro" id="IPR017896">
    <property type="entry name" value="4Fe4S_Fe-S-bd"/>
</dbReference>
<evidence type="ECO:0000256" key="3">
    <source>
        <dbReference type="PROSITE-ProRule" id="PRU00464"/>
    </source>
</evidence>
<evidence type="ECO:0000256" key="2">
    <source>
        <dbReference type="PIRSR" id="PIRSR601310-3"/>
    </source>
</evidence>
<gene>
    <name evidence="6" type="ORF">IPA_07790</name>
</gene>
<dbReference type="Gene3D" id="3.30.70.20">
    <property type="match status" value="1"/>
</dbReference>
<proteinExistence type="predicted"/>
<evidence type="ECO:0000313" key="7">
    <source>
        <dbReference type="Proteomes" id="UP001063698"/>
    </source>
</evidence>
<evidence type="ECO:0000259" key="5">
    <source>
        <dbReference type="PROSITE" id="PS51379"/>
    </source>
</evidence>
<dbReference type="SUPFAM" id="SSF54197">
    <property type="entry name" value="HIT-like"/>
    <property type="match status" value="1"/>
</dbReference>
<evidence type="ECO:0000313" key="6">
    <source>
        <dbReference type="EMBL" id="UXD21765.1"/>
    </source>
</evidence>
<dbReference type="EMBL" id="CP006868">
    <property type="protein sequence ID" value="UXD21765.1"/>
    <property type="molecule type" value="Genomic_DNA"/>
</dbReference>
<evidence type="ECO:0000259" key="4">
    <source>
        <dbReference type="PROSITE" id="PS51084"/>
    </source>
</evidence>
<evidence type="ECO:0000256" key="1">
    <source>
        <dbReference type="PIRSR" id="PIRSR601310-1"/>
    </source>
</evidence>
<feature type="domain" description="4Fe-4S ferredoxin-type" evidence="5">
    <location>
        <begin position="41"/>
        <end position="68"/>
    </location>
</feature>
<dbReference type="InterPro" id="IPR019808">
    <property type="entry name" value="Histidine_triad_CS"/>
</dbReference>
<dbReference type="PANTHER" id="PTHR46648">
    <property type="entry name" value="HIT FAMILY PROTEIN 1"/>
    <property type="match status" value="1"/>
</dbReference>
<dbReference type="GO" id="GO:0009117">
    <property type="term" value="P:nucleotide metabolic process"/>
    <property type="evidence" value="ECO:0007669"/>
    <property type="project" value="TreeGrafter"/>
</dbReference>
<dbReference type="Proteomes" id="UP001063698">
    <property type="component" value="Chromosome"/>
</dbReference>
<name>A0A977PKY8_9CREN</name>
<keyword evidence="7" id="KW-1185">Reference proteome</keyword>
<dbReference type="InterPro" id="IPR011146">
    <property type="entry name" value="HIT-like"/>
</dbReference>
<dbReference type="PROSITE" id="PS51084">
    <property type="entry name" value="HIT_2"/>
    <property type="match status" value="1"/>
</dbReference>
<dbReference type="Pfam" id="PF01230">
    <property type="entry name" value="HIT"/>
    <property type="match status" value="1"/>
</dbReference>
<organism evidence="6 7">
    <name type="scientific">Ignicoccus pacificus DSM 13166</name>
    <dbReference type="NCBI Taxonomy" id="940294"/>
    <lineage>
        <taxon>Archaea</taxon>
        <taxon>Thermoproteota</taxon>
        <taxon>Thermoprotei</taxon>
        <taxon>Desulfurococcales</taxon>
        <taxon>Desulfurococcaceae</taxon>
        <taxon>Ignicoccus</taxon>
    </lineage>
</organism>
<feature type="active site" description="Tele-AMP-histidine intermediate" evidence="1">
    <location>
        <position position="187"/>
    </location>
</feature>
<feature type="short sequence motif" description="Histidine triad motif" evidence="2 3">
    <location>
        <begin position="185"/>
        <end position="189"/>
    </location>
</feature>
<dbReference type="SUPFAM" id="SSF54862">
    <property type="entry name" value="4Fe-4S ferredoxins"/>
    <property type="match status" value="1"/>
</dbReference>
<protein>
    <submittedName>
        <fullName evidence="6">Histidine triad (HIT) protein</fullName>
    </submittedName>
</protein>
<accession>A0A977PKY8</accession>
<dbReference type="KEGG" id="ipc:IPA_07790"/>
<dbReference type="PROSITE" id="PS00198">
    <property type="entry name" value="4FE4S_FER_1"/>
    <property type="match status" value="2"/>
</dbReference>
<dbReference type="InterPro" id="IPR001310">
    <property type="entry name" value="Histidine_triad_HIT"/>
</dbReference>
<dbReference type="CDD" id="cd01277">
    <property type="entry name" value="HINT_subgroup"/>
    <property type="match status" value="1"/>
</dbReference>
<dbReference type="InterPro" id="IPR017900">
    <property type="entry name" value="4Fe4S_Fe_S_CS"/>
</dbReference>
<sequence length="225" mass="24427">MQEGGMLFQTLALVEISEECDGCSKCVDLCPFESLSLEKGKAKQVGPCFLCGGCEALCPKGAIEIVPLIQVRVASSLGALLNEKAVGPVEDCVFCKIIKGELPARVVYEDEDIIAFLDINPAAPGHTLVVPKKHYKNILDAPDEVVSKVFLVAKKIGKAAIEALDAKGVNVITNAEPVAGQIVMHFHVHVIPRFKEDELKFVYGYKYKEGEADEVARKLKEKLSS</sequence>
<dbReference type="Gene3D" id="3.30.428.10">
    <property type="entry name" value="HIT-like"/>
    <property type="match status" value="1"/>
</dbReference>
<dbReference type="InterPro" id="IPR039384">
    <property type="entry name" value="HINT"/>
</dbReference>
<reference evidence="6" key="1">
    <citation type="submission" date="2013-11" db="EMBL/GenBank/DDBJ databases">
        <title>Comparative genomics of Ignicoccus.</title>
        <authorList>
            <person name="Podar M."/>
        </authorList>
    </citation>
    <scope>NUCLEOTIDE SEQUENCE</scope>
    <source>
        <strain evidence="6">DSM 13166</strain>
    </source>
</reference>
<dbReference type="InterPro" id="IPR036265">
    <property type="entry name" value="HIT-like_sf"/>
</dbReference>
<dbReference type="PROSITE" id="PS00892">
    <property type="entry name" value="HIT_1"/>
    <property type="match status" value="1"/>
</dbReference>
<dbReference type="GO" id="GO:0016491">
    <property type="term" value="F:oxidoreductase activity"/>
    <property type="evidence" value="ECO:0007669"/>
    <property type="project" value="UniProtKB-ARBA"/>
</dbReference>
<dbReference type="AlphaFoldDB" id="A0A977PKY8"/>
<dbReference type="PANTHER" id="PTHR46648:SF1">
    <property type="entry name" value="ADENOSINE 5'-MONOPHOSPHORAMIDASE HNT1"/>
    <property type="match status" value="1"/>
</dbReference>
<feature type="domain" description="4Fe-4S ferredoxin-type" evidence="5">
    <location>
        <begin position="10"/>
        <end position="40"/>
    </location>
</feature>
<feature type="domain" description="HIT" evidence="4">
    <location>
        <begin position="93"/>
        <end position="201"/>
    </location>
</feature>
<dbReference type="Pfam" id="PF13187">
    <property type="entry name" value="Fer4_9"/>
    <property type="match status" value="1"/>
</dbReference>
<dbReference type="PROSITE" id="PS51379">
    <property type="entry name" value="4FE4S_FER_2"/>
    <property type="match status" value="2"/>
</dbReference>
<dbReference type="PRINTS" id="PR00332">
    <property type="entry name" value="HISTRIAD"/>
</dbReference>